<sequence>MKDKSFDMNDDLLVKYLADEASEAEKSTVLQWISEHSDNERYFNHFRMIWEESETVALKGSADENAAWDRFRNKVILKQAPPARIRSLSYWVRIAAVLVLIATAGGIAVSVYLNSRIVRMVRLQSHDSTLSDTLPDGSVITLNRNSRLSYPSRFTGKTRNVSMEGEAFFKVAGDKSHPFIIKINDVTVTVVGTSFNIKSRHQKTEVIVESGIVRVFKNNDRVELKAGEKATTGKNGVLSKGINTSTLYHSYSNREFICHNTPLPELTAAVSDAYNVEILIANKELEGSKISTTLSNKSLEDILTVLSVTFNAEVEREGRRITLK</sequence>
<dbReference type="EMBL" id="RXOC01000003">
    <property type="protein sequence ID" value="RXF71118.1"/>
    <property type="molecule type" value="Genomic_DNA"/>
</dbReference>
<proteinExistence type="predicted"/>
<protein>
    <submittedName>
        <fullName evidence="4">DUF4974 domain-containing protein</fullName>
    </submittedName>
</protein>
<comment type="caution">
    <text evidence="4">The sequence shown here is derived from an EMBL/GenBank/DDBJ whole genome shotgun (WGS) entry which is preliminary data.</text>
</comment>
<evidence type="ECO:0000256" key="1">
    <source>
        <dbReference type="SAM" id="Phobius"/>
    </source>
</evidence>
<evidence type="ECO:0000313" key="5">
    <source>
        <dbReference type="Proteomes" id="UP000290848"/>
    </source>
</evidence>
<dbReference type="Gene3D" id="3.55.50.30">
    <property type="match status" value="1"/>
</dbReference>
<evidence type="ECO:0000313" key="4">
    <source>
        <dbReference type="EMBL" id="RXF71118.1"/>
    </source>
</evidence>
<keyword evidence="1" id="KW-0812">Transmembrane</keyword>
<reference evidence="4 5" key="1">
    <citation type="submission" date="2018-12" db="EMBL/GenBank/DDBJ databases">
        <title>The Draft Genome Sequence of the Soil Bacterium Pedobacter tournemirensis R1.</title>
        <authorList>
            <person name="He J."/>
        </authorList>
    </citation>
    <scope>NUCLEOTIDE SEQUENCE [LARGE SCALE GENOMIC DNA]</scope>
    <source>
        <strain evidence="4 5">R1</strain>
    </source>
</reference>
<name>A0A4Q0MCM7_9SPHI</name>
<dbReference type="InterPro" id="IPR032508">
    <property type="entry name" value="FecR_C"/>
</dbReference>
<keyword evidence="1" id="KW-1133">Transmembrane helix</keyword>
<dbReference type="Gene3D" id="2.60.120.1440">
    <property type="match status" value="1"/>
</dbReference>
<dbReference type="AlphaFoldDB" id="A0A4Q0MCM7"/>
<dbReference type="GO" id="GO:0016989">
    <property type="term" value="F:sigma factor antagonist activity"/>
    <property type="evidence" value="ECO:0007669"/>
    <property type="project" value="TreeGrafter"/>
</dbReference>
<dbReference type="InterPro" id="IPR006860">
    <property type="entry name" value="FecR"/>
</dbReference>
<evidence type="ECO:0000259" key="3">
    <source>
        <dbReference type="Pfam" id="PF16344"/>
    </source>
</evidence>
<dbReference type="Pfam" id="PF04773">
    <property type="entry name" value="FecR"/>
    <property type="match status" value="1"/>
</dbReference>
<feature type="domain" description="FecR protein" evidence="2">
    <location>
        <begin position="130"/>
        <end position="214"/>
    </location>
</feature>
<dbReference type="PANTHER" id="PTHR30273:SF2">
    <property type="entry name" value="PROTEIN FECR"/>
    <property type="match status" value="1"/>
</dbReference>
<keyword evidence="1" id="KW-0472">Membrane</keyword>
<dbReference type="PIRSF" id="PIRSF018266">
    <property type="entry name" value="FecR"/>
    <property type="match status" value="1"/>
</dbReference>
<feature type="transmembrane region" description="Helical" evidence="1">
    <location>
        <begin position="90"/>
        <end position="113"/>
    </location>
</feature>
<dbReference type="PANTHER" id="PTHR30273">
    <property type="entry name" value="PERIPLASMIC SIGNAL SENSOR AND SIGMA FACTOR ACTIVATOR FECR-RELATED"/>
    <property type="match status" value="1"/>
</dbReference>
<evidence type="ECO:0000259" key="2">
    <source>
        <dbReference type="Pfam" id="PF04773"/>
    </source>
</evidence>
<dbReference type="Proteomes" id="UP000290848">
    <property type="component" value="Unassembled WGS sequence"/>
</dbReference>
<organism evidence="4 5">
    <name type="scientific">Arcticibacter tournemirensis</name>
    <dbReference type="NCBI Taxonomy" id="699437"/>
    <lineage>
        <taxon>Bacteria</taxon>
        <taxon>Pseudomonadati</taxon>
        <taxon>Bacteroidota</taxon>
        <taxon>Sphingobacteriia</taxon>
        <taxon>Sphingobacteriales</taxon>
        <taxon>Sphingobacteriaceae</taxon>
        <taxon>Arcticibacter</taxon>
    </lineage>
</organism>
<dbReference type="Pfam" id="PF16344">
    <property type="entry name" value="FecR_C"/>
    <property type="match status" value="1"/>
</dbReference>
<feature type="domain" description="Protein FecR C-terminal" evidence="3">
    <location>
        <begin position="256"/>
        <end position="323"/>
    </location>
</feature>
<dbReference type="InterPro" id="IPR012373">
    <property type="entry name" value="Ferrdict_sens_TM"/>
</dbReference>
<gene>
    <name evidence="4" type="ORF">EKH83_05315</name>
</gene>
<accession>A0A4Q0MCM7</accession>